<dbReference type="GO" id="GO:0016787">
    <property type="term" value="F:hydrolase activity"/>
    <property type="evidence" value="ECO:0007669"/>
    <property type="project" value="UniProtKB-KW"/>
</dbReference>
<organism evidence="3 4">
    <name type="scientific">Nannocystis pusilla</name>
    <dbReference type="NCBI Taxonomy" id="889268"/>
    <lineage>
        <taxon>Bacteria</taxon>
        <taxon>Pseudomonadati</taxon>
        <taxon>Myxococcota</taxon>
        <taxon>Polyangia</taxon>
        <taxon>Nannocystales</taxon>
        <taxon>Nannocystaceae</taxon>
        <taxon>Nannocystis</taxon>
    </lineage>
</organism>
<evidence type="ECO:0000313" key="4">
    <source>
        <dbReference type="Proteomes" id="UP001139031"/>
    </source>
</evidence>
<comment type="caution">
    <text evidence="3">The sequence shown here is derived from an EMBL/GenBank/DDBJ whole genome shotgun (WGS) entry which is preliminary data.</text>
</comment>
<feature type="domain" description="AB hydrolase-1" evidence="2">
    <location>
        <begin position="50"/>
        <end position="305"/>
    </location>
</feature>
<dbReference type="Pfam" id="PF12697">
    <property type="entry name" value="Abhydrolase_6"/>
    <property type="match status" value="1"/>
</dbReference>
<evidence type="ECO:0000313" key="3">
    <source>
        <dbReference type="EMBL" id="MBZ5709482.1"/>
    </source>
</evidence>
<sequence length="318" mass="36263">MSGRPHDDHARADRHAELARLEHVFVAHDDVSLHVVRSRPWDRDERRAPVLFLHGYPDTSDTWSLQLASLGQAHPVAAFDQRGVGRSSAPTGPKGYAFARHLGDIEAVIDELTGPEGQVHLVAHDWGGALAWMFAEQPKYARRLRSLSVIAGPHPGLMLRRVARAVRSPRELRFLFDQLRKSWYIFFFQLPWLPEQFIARQFPGTWIRALRAGGVAKDDPLLREFEVEGTRRAALAPLALYRQIPRYRPTLRPVEVPTCLVVPLRDFALRPEIYDDVPEVAADLEVHRLDANHWAHRERAAEVSAILEAFVRRVEHDS</sequence>
<dbReference type="PRINTS" id="PR00412">
    <property type="entry name" value="EPOXHYDRLASE"/>
</dbReference>
<dbReference type="Gene3D" id="3.40.50.1820">
    <property type="entry name" value="alpha/beta hydrolase"/>
    <property type="match status" value="1"/>
</dbReference>
<proteinExistence type="predicted"/>
<protein>
    <submittedName>
        <fullName evidence="3">Alpha/beta fold hydrolase</fullName>
    </submittedName>
</protein>
<keyword evidence="4" id="KW-1185">Reference proteome</keyword>
<dbReference type="PANTHER" id="PTHR43329">
    <property type="entry name" value="EPOXIDE HYDROLASE"/>
    <property type="match status" value="1"/>
</dbReference>
<keyword evidence="1 3" id="KW-0378">Hydrolase</keyword>
<dbReference type="Proteomes" id="UP001139031">
    <property type="component" value="Unassembled WGS sequence"/>
</dbReference>
<dbReference type="InterPro" id="IPR000639">
    <property type="entry name" value="Epox_hydrolase-like"/>
</dbReference>
<name>A0ABS7TMP0_9BACT</name>
<dbReference type="EMBL" id="JAIRAU010000006">
    <property type="protein sequence ID" value="MBZ5709482.1"/>
    <property type="molecule type" value="Genomic_DNA"/>
</dbReference>
<gene>
    <name evidence="3" type="ORF">K7C98_09440</name>
</gene>
<dbReference type="SUPFAM" id="SSF53474">
    <property type="entry name" value="alpha/beta-Hydrolases"/>
    <property type="match status" value="1"/>
</dbReference>
<evidence type="ECO:0000259" key="2">
    <source>
        <dbReference type="Pfam" id="PF12697"/>
    </source>
</evidence>
<dbReference type="RefSeq" id="WP_224191259.1">
    <property type="nucleotide sequence ID" value="NZ_JAIRAU010000006.1"/>
</dbReference>
<evidence type="ECO:0000256" key="1">
    <source>
        <dbReference type="ARBA" id="ARBA00022801"/>
    </source>
</evidence>
<dbReference type="InterPro" id="IPR029058">
    <property type="entry name" value="AB_hydrolase_fold"/>
</dbReference>
<reference evidence="3" key="1">
    <citation type="submission" date="2021-08" db="EMBL/GenBank/DDBJ databases">
        <authorList>
            <person name="Stevens D.C."/>
        </authorList>
    </citation>
    <scope>NUCLEOTIDE SEQUENCE</scope>
    <source>
        <strain evidence="3">DSM 53165</strain>
    </source>
</reference>
<accession>A0ABS7TMP0</accession>
<dbReference type="InterPro" id="IPR000073">
    <property type="entry name" value="AB_hydrolase_1"/>
</dbReference>